<dbReference type="PANTHER" id="PTHR46211">
    <property type="entry name" value="GLYCEROPHOSPHORYL DIESTER PHOSPHODIESTERASE"/>
    <property type="match status" value="1"/>
</dbReference>
<evidence type="ECO:0000313" key="3">
    <source>
        <dbReference type="Proteomes" id="UP000295636"/>
    </source>
</evidence>
<keyword evidence="3" id="KW-1185">Reference proteome</keyword>
<comment type="caution">
    <text evidence="2">The sequence shown here is derived from an EMBL/GenBank/DDBJ whole genome shotgun (WGS) entry which is preliminary data.</text>
</comment>
<dbReference type="PROSITE" id="PS51704">
    <property type="entry name" value="GP_PDE"/>
    <property type="match status" value="1"/>
</dbReference>
<sequence length="235" mass="27025">MKINAIAHRGYPAKYNENTLQSYQAALDLSFTQLELDVHLSKDGIPVLMHDATLDRLTDGSGYIKDYTLKELKQFRIGEETIPTLEEALLLVRGQMAVNIDIKQTGNFYSGLEQAVLDAIHKTDMMDQVYLLSLDHFCLNNFRKLSKDVALGVSFIGSMPYIFDYMKQINAKYMSVKLPYITDEYYQMMEDNGCILVAWPIDTEEDMRLVRKRFPSALITTNHLELYKSIVENEL</sequence>
<dbReference type="GO" id="GO:0008081">
    <property type="term" value="F:phosphoric diester hydrolase activity"/>
    <property type="evidence" value="ECO:0007669"/>
    <property type="project" value="InterPro"/>
</dbReference>
<dbReference type="SUPFAM" id="SSF51695">
    <property type="entry name" value="PLC-like phosphodiesterases"/>
    <property type="match status" value="1"/>
</dbReference>
<dbReference type="GO" id="GO:0006629">
    <property type="term" value="P:lipid metabolic process"/>
    <property type="evidence" value="ECO:0007669"/>
    <property type="project" value="InterPro"/>
</dbReference>
<evidence type="ECO:0000313" key="2">
    <source>
        <dbReference type="EMBL" id="TDF97970.1"/>
    </source>
</evidence>
<dbReference type="InterPro" id="IPR030395">
    <property type="entry name" value="GP_PDE_dom"/>
</dbReference>
<protein>
    <submittedName>
        <fullName evidence="2">Glycerophosphodiester phosphodiesterase</fullName>
    </submittedName>
</protein>
<dbReference type="EMBL" id="SMRT01000004">
    <property type="protein sequence ID" value="TDF97970.1"/>
    <property type="molecule type" value="Genomic_DNA"/>
</dbReference>
<evidence type="ECO:0000259" key="1">
    <source>
        <dbReference type="PROSITE" id="PS51704"/>
    </source>
</evidence>
<dbReference type="Pfam" id="PF03009">
    <property type="entry name" value="GDPD"/>
    <property type="match status" value="1"/>
</dbReference>
<feature type="domain" description="GP-PDE" evidence="1">
    <location>
        <begin position="3"/>
        <end position="231"/>
    </location>
</feature>
<gene>
    <name evidence="2" type="ORF">E1757_10650</name>
</gene>
<proteinExistence type="predicted"/>
<dbReference type="PANTHER" id="PTHR46211:SF14">
    <property type="entry name" value="GLYCEROPHOSPHODIESTER PHOSPHODIESTERASE"/>
    <property type="match status" value="1"/>
</dbReference>
<organism evidence="2 3">
    <name type="scientific">Paenibacillus piri</name>
    <dbReference type="NCBI Taxonomy" id="2547395"/>
    <lineage>
        <taxon>Bacteria</taxon>
        <taxon>Bacillati</taxon>
        <taxon>Bacillota</taxon>
        <taxon>Bacilli</taxon>
        <taxon>Bacillales</taxon>
        <taxon>Paenibacillaceae</taxon>
        <taxon>Paenibacillus</taxon>
    </lineage>
</organism>
<dbReference type="AlphaFoldDB" id="A0A4R5KSX2"/>
<dbReference type="RefSeq" id="WP_133227608.1">
    <property type="nucleotide sequence ID" value="NZ_SMRT01000004.1"/>
</dbReference>
<dbReference type="OrthoDB" id="384721at2"/>
<dbReference type="Proteomes" id="UP000295636">
    <property type="component" value="Unassembled WGS sequence"/>
</dbReference>
<reference evidence="2 3" key="1">
    <citation type="submission" date="2019-03" db="EMBL/GenBank/DDBJ databases">
        <title>This is whole genome sequence of Paenibacillus sp MS74 strain.</title>
        <authorList>
            <person name="Trinh H.N."/>
        </authorList>
    </citation>
    <scope>NUCLEOTIDE SEQUENCE [LARGE SCALE GENOMIC DNA]</scope>
    <source>
        <strain evidence="2 3">MS74</strain>
    </source>
</reference>
<accession>A0A4R5KSX2</accession>
<name>A0A4R5KSX2_9BACL</name>
<dbReference type="InterPro" id="IPR017946">
    <property type="entry name" value="PLC-like_Pdiesterase_TIM-brl"/>
</dbReference>
<dbReference type="Gene3D" id="3.20.20.190">
    <property type="entry name" value="Phosphatidylinositol (PI) phosphodiesterase"/>
    <property type="match status" value="1"/>
</dbReference>